<evidence type="ECO:0000256" key="4">
    <source>
        <dbReference type="ARBA" id="ARBA00023242"/>
    </source>
</evidence>
<organism evidence="7 8">
    <name type="scientific">Salix koriyanagi</name>
    <dbReference type="NCBI Taxonomy" id="2511006"/>
    <lineage>
        <taxon>Eukaryota</taxon>
        <taxon>Viridiplantae</taxon>
        <taxon>Streptophyta</taxon>
        <taxon>Embryophyta</taxon>
        <taxon>Tracheophyta</taxon>
        <taxon>Spermatophyta</taxon>
        <taxon>Magnoliopsida</taxon>
        <taxon>eudicotyledons</taxon>
        <taxon>Gunneridae</taxon>
        <taxon>Pentapetalae</taxon>
        <taxon>rosids</taxon>
        <taxon>fabids</taxon>
        <taxon>Malpighiales</taxon>
        <taxon>Salicaceae</taxon>
        <taxon>Saliceae</taxon>
        <taxon>Salix</taxon>
    </lineage>
</organism>
<dbReference type="InterPro" id="IPR050115">
    <property type="entry name" value="Proteasome_alpha"/>
</dbReference>
<dbReference type="GO" id="GO:0010498">
    <property type="term" value="P:proteasomal protein catabolic process"/>
    <property type="evidence" value="ECO:0007669"/>
    <property type="project" value="InterPro"/>
</dbReference>
<evidence type="ECO:0000256" key="1">
    <source>
        <dbReference type="ARBA" id="ARBA00011517"/>
    </source>
</evidence>
<comment type="function">
    <text evidence="5">Non-catalytic component of the proteasome, a multicatalytic proteinase complex which is characterized by its ability to cleave peptides with Arg, Phe, Tyr, Leu, and Glu adjacent to the leaving group at neutral or slightly basic pH. The proteasome has an ATP-dependent proteolytic activity.</text>
</comment>
<dbReference type="InterPro" id="IPR001353">
    <property type="entry name" value="Proteasome_sua/b"/>
</dbReference>
<sequence length="200" mass="22004">MECVFGLVGDGFVIVASDTSAVNSILVHKTNEDKIMKLDSHKFVAASGESGDRVQFTEYIQKNVALYQFRNGIPLTTAAAANFTRGELATALNMVNILLAGHDKETGPSLYYIDYIATLHKVDKGAFGYGSFFCLSLMDRHYHSGMSVEEAIELVDKCIKEIQSRLVVAPPNFVIKIVDGDGAREYAWRESVKDTPNCPT</sequence>
<comment type="function">
    <text evidence="6">Component of the proteasome, a multicatalytic proteinase complex which is characterized by its ability to cleave peptides with Arg, Phe, Tyr, Leu, and Glu adjacent to the leaving group at neutral or slightly basic pH. The proteasome has an ATP-dependent proteolytic activity.</text>
</comment>
<dbReference type="CDD" id="cd03758">
    <property type="entry name" value="proteasome_beta_type_2"/>
    <property type="match status" value="1"/>
</dbReference>
<dbReference type="InterPro" id="IPR029055">
    <property type="entry name" value="Ntn_hydrolases_N"/>
</dbReference>
<dbReference type="AlphaFoldDB" id="A0A9Q0WTW5"/>
<dbReference type="PANTHER" id="PTHR11599">
    <property type="entry name" value="PROTEASOME SUBUNIT ALPHA/BETA"/>
    <property type="match status" value="1"/>
</dbReference>
<dbReference type="InterPro" id="IPR023333">
    <property type="entry name" value="Proteasome_suB-type"/>
</dbReference>
<dbReference type="FunFam" id="3.60.20.10:FF:000008">
    <property type="entry name" value="Proteasome subunit beta type-4"/>
    <property type="match status" value="1"/>
</dbReference>
<accession>A0A9Q0WTW5</accession>
<evidence type="ECO:0000313" key="7">
    <source>
        <dbReference type="EMBL" id="KAJ6771625.1"/>
    </source>
</evidence>
<dbReference type="EMBL" id="JAPFFM010000002">
    <property type="protein sequence ID" value="KAJ6771625.1"/>
    <property type="molecule type" value="Genomic_DNA"/>
</dbReference>
<dbReference type="GO" id="GO:0005737">
    <property type="term" value="C:cytoplasm"/>
    <property type="evidence" value="ECO:0007669"/>
    <property type="project" value="UniProtKB-SubCell"/>
</dbReference>
<name>A0A9Q0WTW5_9ROSI</name>
<comment type="caution">
    <text evidence="7">The sequence shown here is derived from an EMBL/GenBank/DDBJ whole genome shotgun (WGS) entry which is preliminary data.</text>
</comment>
<protein>
    <recommendedName>
        <fullName evidence="6">Proteasome subunit beta</fullName>
    </recommendedName>
</protein>
<comment type="similarity">
    <text evidence="6">Belongs to the peptidase T1B family.</text>
</comment>
<gene>
    <name evidence="7" type="ORF">OIU74_017961</name>
</gene>
<dbReference type="PROSITE" id="PS51476">
    <property type="entry name" value="PROTEASOME_BETA_2"/>
    <property type="match status" value="1"/>
</dbReference>
<reference evidence="7" key="2">
    <citation type="journal article" date="2023" name="Int. J. Mol. Sci.">
        <title>De Novo Assembly and Annotation of 11 Diverse Shrub Willow (Salix) Genomes Reveals Novel Gene Organization in Sex-Linked Regions.</title>
        <authorList>
            <person name="Hyden B."/>
            <person name="Feng K."/>
            <person name="Yates T.B."/>
            <person name="Jawdy S."/>
            <person name="Cereghino C."/>
            <person name="Smart L.B."/>
            <person name="Muchero W."/>
        </authorList>
    </citation>
    <scope>NUCLEOTIDE SEQUENCE</scope>
    <source>
        <tissue evidence="7">Shoot tip</tissue>
    </source>
</reference>
<dbReference type="Gene3D" id="3.60.20.10">
    <property type="entry name" value="Glutamine Phosphoribosylpyrophosphate, subunit 1, domain 1"/>
    <property type="match status" value="1"/>
</dbReference>
<keyword evidence="4 6" id="KW-0539">Nucleus</keyword>
<dbReference type="SUPFAM" id="SSF56235">
    <property type="entry name" value="N-terminal nucleophile aminohydrolases (Ntn hydrolases)"/>
    <property type="match status" value="1"/>
</dbReference>
<proteinExistence type="inferred from homology"/>
<comment type="subunit">
    <text evidence="1">Component of the 20S core complex of the 26S proteasome. The 26S proteasome is composed of a core protease (CP), known as the 20S proteasome, capped at one or both ends by the 19S regulatory particle (RP/PA700). The 20S proteasome core is composed of 28 subunits that are arranged in four stacked rings, resulting in a barrel-shaped structure. The two end rings are each formed by seven alpha subunits, and the two central rings are each formed by seven beta subunits. The catalytic chamber with the active sites is on the inside of the barrel.</text>
</comment>
<evidence type="ECO:0000256" key="3">
    <source>
        <dbReference type="ARBA" id="ARBA00022942"/>
    </source>
</evidence>
<reference evidence="7" key="1">
    <citation type="submission" date="2022-11" db="EMBL/GenBank/DDBJ databases">
        <authorList>
            <person name="Hyden B.L."/>
            <person name="Feng K."/>
            <person name="Yates T."/>
            <person name="Jawdy S."/>
            <person name="Smart L.B."/>
            <person name="Muchero W."/>
        </authorList>
    </citation>
    <scope>NUCLEOTIDE SEQUENCE</scope>
    <source>
        <tissue evidence="7">Shoot tip</tissue>
    </source>
</reference>
<keyword evidence="2 6" id="KW-0963">Cytoplasm</keyword>
<evidence type="ECO:0000256" key="5">
    <source>
        <dbReference type="ARBA" id="ARBA00024953"/>
    </source>
</evidence>
<dbReference type="GO" id="GO:0005634">
    <property type="term" value="C:nucleus"/>
    <property type="evidence" value="ECO:0007669"/>
    <property type="project" value="UniProtKB-SubCell"/>
</dbReference>
<evidence type="ECO:0000256" key="2">
    <source>
        <dbReference type="ARBA" id="ARBA00022490"/>
    </source>
</evidence>
<dbReference type="PROSITE" id="PS00854">
    <property type="entry name" value="PROTEASOME_BETA_1"/>
    <property type="match status" value="1"/>
</dbReference>
<dbReference type="InterPro" id="IPR035206">
    <property type="entry name" value="Proteasome_beta2"/>
</dbReference>
<dbReference type="Pfam" id="PF00227">
    <property type="entry name" value="Proteasome"/>
    <property type="match status" value="1"/>
</dbReference>
<evidence type="ECO:0000313" key="8">
    <source>
        <dbReference type="Proteomes" id="UP001151752"/>
    </source>
</evidence>
<dbReference type="InterPro" id="IPR016050">
    <property type="entry name" value="Proteasome_bsu_CS"/>
</dbReference>
<comment type="subcellular location">
    <subcellularLocation>
        <location evidence="6">Cytoplasm</location>
    </subcellularLocation>
    <subcellularLocation>
        <location evidence="6">Nucleus</location>
    </subcellularLocation>
</comment>
<dbReference type="Proteomes" id="UP001151752">
    <property type="component" value="Chromosome 10"/>
</dbReference>
<dbReference type="GO" id="GO:0005839">
    <property type="term" value="C:proteasome core complex"/>
    <property type="evidence" value="ECO:0007669"/>
    <property type="project" value="InterPro"/>
</dbReference>
<keyword evidence="3 6" id="KW-0647">Proteasome</keyword>
<keyword evidence="8" id="KW-1185">Reference proteome</keyword>
<comment type="subunit">
    <text evidence="6">Component of the proteasome complex.</text>
</comment>
<evidence type="ECO:0000256" key="6">
    <source>
        <dbReference type="RuleBase" id="RU004203"/>
    </source>
</evidence>